<dbReference type="AlphaFoldDB" id="A0A5Q2QF35"/>
<name>A0A5Q2QF35_9GAMM</name>
<protein>
    <submittedName>
        <fullName evidence="1">Uncharacterized protein</fullName>
    </submittedName>
</protein>
<dbReference type="KEGG" id="llp:GH975_08730"/>
<dbReference type="EMBL" id="CP045871">
    <property type="protein sequence ID" value="QGG80646.1"/>
    <property type="molecule type" value="Genomic_DNA"/>
</dbReference>
<accession>A0A5Q2QF35</accession>
<evidence type="ECO:0000313" key="1">
    <source>
        <dbReference type="EMBL" id="QGG80646.1"/>
    </source>
</evidence>
<reference evidence="1 2" key="1">
    <citation type="submission" date="2019-11" db="EMBL/GenBank/DDBJ databases">
        <authorList>
            <person name="Khan S.A."/>
            <person name="Jeon C.O."/>
            <person name="Chun B.H."/>
        </authorList>
    </citation>
    <scope>NUCLEOTIDE SEQUENCE [LARGE SCALE GENOMIC DNA]</scope>
    <source>
        <strain evidence="1 2">IMCC 1097</strain>
    </source>
</reference>
<organism evidence="1 2">
    <name type="scientific">Litorivicinus lipolyticus</name>
    <dbReference type="NCBI Taxonomy" id="418701"/>
    <lineage>
        <taxon>Bacteria</taxon>
        <taxon>Pseudomonadati</taxon>
        <taxon>Pseudomonadota</taxon>
        <taxon>Gammaproteobacteria</taxon>
        <taxon>Oceanospirillales</taxon>
        <taxon>Litorivicinaceae</taxon>
        <taxon>Litorivicinus</taxon>
    </lineage>
</organism>
<dbReference type="Proteomes" id="UP000388235">
    <property type="component" value="Chromosome"/>
</dbReference>
<sequence>METSNSGHSFPRGQIPICELKKDTSFYVCYEHEGVIKSLIKCWYNKHADFFFYPVVSDYEASMRSEAGVESTISKAAEKFHPRITIHQSGVVVGPDKYQRQFGHSYNRLKSSIKTAKDGVRLASHHLGVPDIYQNLSEKQRKRGTWFHFIPIGSDIRPIISIDAYPLFDVADISRISASKDYISGFITRPYKNDYRVLILFELREEANTPLGGEHFVYIPVHS</sequence>
<dbReference type="RefSeq" id="WP_153714150.1">
    <property type="nucleotide sequence ID" value="NZ_CP045871.1"/>
</dbReference>
<evidence type="ECO:0000313" key="2">
    <source>
        <dbReference type="Proteomes" id="UP000388235"/>
    </source>
</evidence>
<proteinExistence type="predicted"/>
<gene>
    <name evidence="1" type="ORF">GH975_08730</name>
</gene>
<keyword evidence="2" id="KW-1185">Reference proteome</keyword>